<dbReference type="OrthoDB" id="6219387at2759"/>
<protein>
    <submittedName>
        <fullName evidence="2">Uncharacterized protein</fullName>
    </submittedName>
</protein>
<gene>
    <name evidence="2" type="ORF">CSKR_200328</name>
</gene>
<sequence>MSSHEQHTGIHHHVKGGPECKDDCPPAAHCQDDCHKPGVGPGHCKDECHEGQKKPHCADDCHKPGVGKDHCKDSCH</sequence>
<feature type="region of interest" description="Disordered" evidence="1">
    <location>
        <begin position="1"/>
        <end position="26"/>
    </location>
</feature>
<evidence type="ECO:0000256" key="1">
    <source>
        <dbReference type="SAM" id="MobiDB-lite"/>
    </source>
</evidence>
<dbReference type="Proteomes" id="UP000286415">
    <property type="component" value="Unassembled WGS sequence"/>
</dbReference>
<organism evidence="2 3">
    <name type="scientific">Clonorchis sinensis</name>
    <name type="common">Chinese liver fluke</name>
    <dbReference type="NCBI Taxonomy" id="79923"/>
    <lineage>
        <taxon>Eukaryota</taxon>
        <taxon>Metazoa</taxon>
        <taxon>Spiralia</taxon>
        <taxon>Lophotrochozoa</taxon>
        <taxon>Platyhelminthes</taxon>
        <taxon>Trematoda</taxon>
        <taxon>Digenea</taxon>
        <taxon>Opisthorchiida</taxon>
        <taxon>Opisthorchiata</taxon>
        <taxon>Opisthorchiidae</taxon>
        <taxon>Clonorchis</taxon>
    </lineage>
</organism>
<feature type="compositionally biased region" description="Basic and acidic residues" evidence="1">
    <location>
        <begin position="16"/>
        <end position="26"/>
    </location>
</feature>
<evidence type="ECO:0000313" key="2">
    <source>
        <dbReference type="EMBL" id="KAG5446899.1"/>
    </source>
</evidence>
<dbReference type="EMBL" id="NIRI02000042">
    <property type="protein sequence ID" value="KAG5446899.1"/>
    <property type="molecule type" value="Genomic_DNA"/>
</dbReference>
<accession>A0A8T1MCY9</accession>
<reference evidence="2 3" key="2">
    <citation type="journal article" date="2021" name="Genomics">
        <title>High-quality reference genome for Clonorchis sinensis.</title>
        <authorList>
            <person name="Young N.D."/>
            <person name="Stroehlein A.J."/>
            <person name="Kinkar L."/>
            <person name="Wang T."/>
            <person name="Sohn W.M."/>
            <person name="Chang B.C.H."/>
            <person name="Kaur P."/>
            <person name="Weisz D."/>
            <person name="Dudchenko O."/>
            <person name="Aiden E.L."/>
            <person name="Korhonen P.K."/>
            <person name="Gasser R.B."/>
        </authorList>
    </citation>
    <scope>NUCLEOTIDE SEQUENCE [LARGE SCALE GENOMIC DNA]</scope>
    <source>
        <strain evidence="2">Cs-k2</strain>
    </source>
</reference>
<evidence type="ECO:0000313" key="3">
    <source>
        <dbReference type="Proteomes" id="UP000286415"/>
    </source>
</evidence>
<dbReference type="AlphaFoldDB" id="A0A8T1MCY9"/>
<keyword evidence="3" id="KW-1185">Reference proteome</keyword>
<proteinExistence type="predicted"/>
<comment type="caution">
    <text evidence="2">The sequence shown here is derived from an EMBL/GenBank/DDBJ whole genome shotgun (WGS) entry which is preliminary data.</text>
</comment>
<reference evidence="2 3" key="1">
    <citation type="journal article" date="2018" name="Biotechnol. Adv.">
        <title>Improved genomic resources and new bioinformatic workflow for the carcinogenic parasite Clonorchis sinensis: Biotechnological implications.</title>
        <authorList>
            <person name="Wang D."/>
            <person name="Korhonen P.K."/>
            <person name="Gasser R.B."/>
            <person name="Young N.D."/>
        </authorList>
    </citation>
    <scope>NUCLEOTIDE SEQUENCE [LARGE SCALE GENOMIC DNA]</scope>
    <source>
        <strain evidence="2">Cs-k2</strain>
    </source>
</reference>
<name>A0A8T1MCY9_CLOSI</name>